<gene>
    <name evidence="4" type="primary">Contig18391.g19532</name>
    <name evidence="4" type="ORF">STYLEM_18800</name>
</gene>
<evidence type="ECO:0000256" key="1">
    <source>
        <dbReference type="ARBA" id="ARBA00023860"/>
    </source>
</evidence>
<dbReference type="InterPro" id="IPR011009">
    <property type="entry name" value="Kinase-like_dom_sf"/>
</dbReference>
<dbReference type="GO" id="GO:0005524">
    <property type="term" value="F:ATP binding"/>
    <property type="evidence" value="ECO:0007669"/>
    <property type="project" value="InterPro"/>
</dbReference>
<dbReference type="InterPro" id="IPR050235">
    <property type="entry name" value="CK1_Ser-Thr_kinase"/>
</dbReference>
<dbReference type="Proteomes" id="UP000039865">
    <property type="component" value="Unassembled WGS sequence"/>
</dbReference>
<accession>A0A078B562</accession>
<dbReference type="InParanoid" id="A0A078B562"/>
<evidence type="ECO:0000256" key="2">
    <source>
        <dbReference type="SAM" id="Coils"/>
    </source>
</evidence>
<reference evidence="4 5" key="1">
    <citation type="submission" date="2014-06" db="EMBL/GenBank/DDBJ databases">
        <authorList>
            <person name="Swart Estienne"/>
        </authorList>
    </citation>
    <scope>NUCLEOTIDE SEQUENCE [LARGE SCALE GENOMIC DNA]</scope>
    <source>
        <strain evidence="4 5">130c</strain>
    </source>
</reference>
<sequence>MAIKLEENQQNMIQESNILKEINDKYEINDKLTTRIVPYFYERATIVDPTYKQFLAMEYLPQSLKEFYDEQKGKKGGLSFCQIALKVFECINGFHDQEYIHRDIKPDNFRVKDGQIFLIDLGASKKYIEYGVHIPEMGDRDIVGNHLFASINVQSRIQASTRDDFISAFYVLYWLIYDGDIYWDTEVQESGYMSHNQISQMIELKNSVQESLDESNPDLKKMQQILAHLNGLRFNERPNLQKIQNILFEQQSLTHQKINLNNLAIYTPFSLMVQVRILESDLQNKEKEHKQQIQDIEHNFISLQNQATQFQDQIGHLTQENDKLKQENKELLRDISNQRETIDTLLNQQKETLNPDKEKSKFSMSHHSSTHDTLMEEVKRDHNLHQQEFPSDIVFSKLEKSQQEDIFRRINEDQKSMLTYFEKLIISQYQYQQKLLEKQYDYKIKEDIWKNQQNHDDHRHIKKLIKLDLSISPEVYREILGKELEVSVIFVKNGEDQPAQQMILIDKSKKIFTYRTSDQNTQEQNTEQSYFFELYTYRISSRKNERFDEKRYFIQKSDSKRDIKLYRFREHVYNLFNLDHDYDYDYV</sequence>
<organism evidence="4 5">
    <name type="scientific">Stylonychia lemnae</name>
    <name type="common">Ciliate</name>
    <dbReference type="NCBI Taxonomy" id="5949"/>
    <lineage>
        <taxon>Eukaryota</taxon>
        <taxon>Sar</taxon>
        <taxon>Alveolata</taxon>
        <taxon>Ciliophora</taxon>
        <taxon>Intramacronucleata</taxon>
        <taxon>Spirotrichea</taxon>
        <taxon>Stichotrichia</taxon>
        <taxon>Sporadotrichida</taxon>
        <taxon>Oxytrichidae</taxon>
        <taxon>Stylonychinae</taxon>
        <taxon>Stylonychia</taxon>
    </lineage>
</organism>
<dbReference type="Gene3D" id="1.10.510.10">
    <property type="entry name" value="Transferase(Phosphotransferase) domain 1"/>
    <property type="match status" value="1"/>
</dbReference>
<evidence type="ECO:0000259" key="3">
    <source>
        <dbReference type="PROSITE" id="PS50011"/>
    </source>
</evidence>
<dbReference type="Pfam" id="PF00069">
    <property type="entry name" value="Pkinase"/>
    <property type="match status" value="1"/>
</dbReference>
<keyword evidence="4" id="KW-0808">Transferase</keyword>
<keyword evidence="4" id="KW-0418">Kinase</keyword>
<keyword evidence="5" id="KW-1185">Reference proteome</keyword>
<dbReference type="PANTHER" id="PTHR11909">
    <property type="entry name" value="CASEIN KINASE-RELATED"/>
    <property type="match status" value="1"/>
</dbReference>
<evidence type="ECO:0000313" key="5">
    <source>
        <dbReference type="Proteomes" id="UP000039865"/>
    </source>
</evidence>
<feature type="coiled-coil region" evidence="2">
    <location>
        <begin position="275"/>
        <end position="348"/>
    </location>
</feature>
<dbReference type="PROSITE" id="PS50011">
    <property type="entry name" value="PROTEIN_KINASE_DOM"/>
    <property type="match status" value="1"/>
</dbReference>
<dbReference type="InterPro" id="IPR000719">
    <property type="entry name" value="Prot_kinase_dom"/>
</dbReference>
<protein>
    <recommendedName>
        <fullName evidence="1">Casein kinase I</fullName>
    </recommendedName>
</protein>
<name>A0A078B562_STYLE</name>
<dbReference type="SUPFAM" id="SSF56112">
    <property type="entry name" value="Protein kinase-like (PK-like)"/>
    <property type="match status" value="1"/>
</dbReference>
<dbReference type="GO" id="GO:0004672">
    <property type="term" value="F:protein kinase activity"/>
    <property type="evidence" value="ECO:0007669"/>
    <property type="project" value="InterPro"/>
</dbReference>
<proteinExistence type="predicted"/>
<keyword evidence="2" id="KW-0175">Coiled coil</keyword>
<evidence type="ECO:0000313" key="4">
    <source>
        <dbReference type="EMBL" id="CDW89665.1"/>
    </source>
</evidence>
<dbReference type="AlphaFoldDB" id="A0A078B562"/>
<dbReference type="EMBL" id="CCKQ01017765">
    <property type="protein sequence ID" value="CDW89665.1"/>
    <property type="molecule type" value="Genomic_DNA"/>
</dbReference>
<feature type="domain" description="Protein kinase" evidence="3">
    <location>
        <begin position="1"/>
        <end position="258"/>
    </location>
</feature>
<dbReference type="OrthoDB" id="10252171at2759"/>
<dbReference type="SMART" id="SM00220">
    <property type="entry name" value="S_TKc"/>
    <property type="match status" value="1"/>
</dbReference>